<keyword evidence="2" id="KW-1277">Toxin-antitoxin system</keyword>
<reference evidence="3" key="1">
    <citation type="submission" date="2019-05" db="EMBL/GenBank/DDBJ databases">
        <title>Whole genome sequencing of Pseudanabaena catenata USMAC16.</title>
        <authorList>
            <person name="Khan Z."/>
            <person name="Omar W.M."/>
            <person name="Convey P."/>
            <person name="Merican F."/>
            <person name="Najimudin N."/>
        </authorList>
    </citation>
    <scope>NUCLEOTIDE SEQUENCE</scope>
    <source>
        <strain evidence="3">USMAC16</strain>
    </source>
</reference>
<dbReference type="GO" id="GO:0003677">
    <property type="term" value="F:DNA binding"/>
    <property type="evidence" value="ECO:0007669"/>
    <property type="project" value="InterPro"/>
</dbReference>
<name>A0A9X4RI00_9CYAN</name>
<comment type="caution">
    <text evidence="3">The sequence shown here is derived from an EMBL/GenBank/DDBJ whole genome shotgun (WGS) entry which is preliminary data.</text>
</comment>
<evidence type="ECO:0000313" key="4">
    <source>
        <dbReference type="Proteomes" id="UP001152872"/>
    </source>
</evidence>
<sequence>MTTIKSGEIWVAAIPFTNGISSKKRPVLILWLDGTDVVLAAVTSAQPRTQTDVLLKDWSTIGLRVASTVRLSRLDCLEKSLLITKLGQLSQDDVNHLREVWNTHIKPQF</sequence>
<dbReference type="EMBL" id="VBTY01000104">
    <property type="protein sequence ID" value="MDG3495478.1"/>
    <property type="molecule type" value="Genomic_DNA"/>
</dbReference>
<evidence type="ECO:0000256" key="2">
    <source>
        <dbReference type="ARBA" id="ARBA00022649"/>
    </source>
</evidence>
<dbReference type="Gene3D" id="2.30.30.110">
    <property type="match status" value="1"/>
</dbReference>
<dbReference type="InterPro" id="IPR003477">
    <property type="entry name" value="PemK-like"/>
</dbReference>
<dbReference type="SUPFAM" id="SSF50118">
    <property type="entry name" value="Cell growth inhibitor/plasmid maintenance toxic component"/>
    <property type="match status" value="1"/>
</dbReference>
<dbReference type="InterPro" id="IPR011067">
    <property type="entry name" value="Plasmid_toxin/cell-grow_inhib"/>
</dbReference>
<accession>A0A9X4RI00</accession>
<dbReference type="RefSeq" id="WP_009627605.1">
    <property type="nucleotide sequence ID" value="NZ_VBTY01000104.1"/>
</dbReference>
<dbReference type="Pfam" id="PF02452">
    <property type="entry name" value="PemK_toxin"/>
    <property type="match status" value="1"/>
</dbReference>
<protein>
    <submittedName>
        <fullName evidence="3">Type II toxin-antitoxin system PemK/MazF family toxin</fullName>
    </submittedName>
</protein>
<comment type="similarity">
    <text evidence="1">Belongs to the PemK/MazF family.</text>
</comment>
<dbReference type="AlphaFoldDB" id="A0A9X4RI00"/>
<keyword evidence="4" id="KW-1185">Reference proteome</keyword>
<evidence type="ECO:0000256" key="1">
    <source>
        <dbReference type="ARBA" id="ARBA00007521"/>
    </source>
</evidence>
<evidence type="ECO:0000313" key="3">
    <source>
        <dbReference type="EMBL" id="MDG3495478.1"/>
    </source>
</evidence>
<gene>
    <name evidence="3" type="ORF">FEV09_13035</name>
</gene>
<proteinExistence type="inferred from homology"/>
<dbReference type="Proteomes" id="UP001152872">
    <property type="component" value="Unassembled WGS sequence"/>
</dbReference>
<organism evidence="3 4">
    <name type="scientific">Pseudanabaena catenata USMAC16</name>
    <dbReference type="NCBI Taxonomy" id="1855837"/>
    <lineage>
        <taxon>Bacteria</taxon>
        <taxon>Bacillati</taxon>
        <taxon>Cyanobacteriota</taxon>
        <taxon>Cyanophyceae</taxon>
        <taxon>Pseudanabaenales</taxon>
        <taxon>Pseudanabaenaceae</taxon>
        <taxon>Pseudanabaena</taxon>
    </lineage>
</organism>